<protein>
    <submittedName>
        <fullName evidence="7">Transcriptional regulator, TetR family</fullName>
    </submittedName>
</protein>
<feature type="compositionally biased region" description="Basic and acidic residues" evidence="5">
    <location>
        <begin position="14"/>
        <end position="23"/>
    </location>
</feature>
<dbReference type="RefSeq" id="WP_087006999.1">
    <property type="nucleotide sequence ID" value="NZ_FWFF01000013.1"/>
</dbReference>
<dbReference type="Pfam" id="PF00440">
    <property type="entry name" value="TetR_N"/>
    <property type="match status" value="1"/>
</dbReference>
<dbReference type="PROSITE" id="PS50977">
    <property type="entry name" value="HTH_TETR_2"/>
    <property type="match status" value="1"/>
</dbReference>
<feature type="compositionally biased region" description="Polar residues" evidence="5">
    <location>
        <begin position="1"/>
        <end position="11"/>
    </location>
</feature>
<keyword evidence="3" id="KW-0804">Transcription</keyword>
<organism evidence="7 8">
    <name type="scientific">Brevibacterium yomogidense</name>
    <dbReference type="NCBI Taxonomy" id="946573"/>
    <lineage>
        <taxon>Bacteria</taxon>
        <taxon>Bacillati</taxon>
        <taxon>Actinomycetota</taxon>
        <taxon>Actinomycetes</taxon>
        <taxon>Micrococcales</taxon>
        <taxon>Brevibacteriaceae</taxon>
        <taxon>Brevibacterium</taxon>
    </lineage>
</organism>
<feature type="DNA-binding region" description="H-T-H motif" evidence="4">
    <location>
        <begin position="49"/>
        <end position="68"/>
    </location>
</feature>
<evidence type="ECO:0000313" key="7">
    <source>
        <dbReference type="EMBL" id="SLM97888.1"/>
    </source>
</evidence>
<dbReference type="GO" id="GO:0000976">
    <property type="term" value="F:transcription cis-regulatory region binding"/>
    <property type="evidence" value="ECO:0007669"/>
    <property type="project" value="TreeGrafter"/>
</dbReference>
<evidence type="ECO:0000313" key="8">
    <source>
        <dbReference type="Proteomes" id="UP000196581"/>
    </source>
</evidence>
<dbReference type="GO" id="GO:0003700">
    <property type="term" value="F:DNA-binding transcription factor activity"/>
    <property type="evidence" value="ECO:0007669"/>
    <property type="project" value="TreeGrafter"/>
</dbReference>
<evidence type="ECO:0000256" key="2">
    <source>
        <dbReference type="ARBA" id="ARBA00023125"/>
    </source>
</evidence>
<evidence type="ECO:0000259" key="6">
    <source>
        <dbReference type="PROSITE" id="PS50977"/>
    </source>
</evidence>
<accession>A0A1X6XFF4</accession>
<reference evidence="8" key="1">
    <citation type="submission" date="2017-02" db="EMBL/GenBank/DDBJ databases">
        <authorList>
            <person name="Dridi B."/>
        </authorList>
    </citation>
    <scope>NUCLEOTIDE SEQUENCE [LARGE SCALE GENOMIC DNA]</scope>
    <source>
        <strain evidence="8">B Co 03.10</strain>
    </source>
</reference>
<proteinExistence type="predicted"/>
<dbReference type="InterPro" id="IPR001647">
    <property type="entry name" value="HTH_TetR"/>
</dbReference>
<dbReference type="PANTHER" id="PTHR30055:SF234">
    <property type="entry name" value="HTH-TYPE TRANSCRIPTIONAL REGULATOR BETI"/>
    <property type="match status" value="1"/>
</dbReference>
<evidence type="ECO:0000256" key="5">
    <source>
        <dbReference type="SAM" id="MobiDB-lite"/>
    </source>
</evidence>
<evidence type="ECO:0000256" key="4">
    <source>
        <dbReference type="PROSITE-ProRule" id="PRU00335"/>
    </source>
</evidence>
<dbReference type="PRINTS" id="PR00455">
    <property type="entry name" value="HTHTETR"/>
</dbReference>
<evidence type="ECO:0000256" key="1">
    <source>
        <dbReference type="ARBA" id="ARBA00023015"/>
    </source>
</evidence>
<gene>
    <name evidence="7" type="ORF">FM105_07910</name>
</gene>
<feature type="region of interest" description="Disordered" evidence="5">
    <location>
        <begin position="235"/>
        <end position="254"/>
    </location>
</feature>
<dbReference type="Proteomes" id="UP000196581">
    <property type="component" value="Unassembled WGS sequence"/>
</dbReference>
<dbReference type="AlphaFoldDB" id="A0A1X6XFF4"/>
<dbReference type="PANTHER" id="PTHR30055">
    <property type="entry name" value="HTH-TYPE TRANSCRIPTIONAL REGULATOR RUTR"/>
    <property type="match status" value="1"/>
</dbReference>
<dbReference type="SUPFAM" id="SSF48498">
    <property type="entry name" value="Tetracyclin repressor-like, C-terminal domain"/>
    <property type="match status" value="1"/>
</dbReference>
<dbReference type="Gene3D" id="1.10.10.60">
    <property type="entry name" value="Homeodomain-like"/>
    <property type="match status" value="1"/>
</dbReference>
<feature type="region of interest" description="Disordered" evidence="5">
    <location>
        <begin position="1"/>
        <end position="29"/>
    </location>
</feature>
<name>A0A1X6XFF4_9MICO</name>
<keyword evidence="8" id="KW-1185">Reference proteome</keyword>
<dbReference type="SUPFAM" id="SSF46689">
    <property type="entry name" value="Homeodomain-like"/>
    <property type="match status" value="1"/>
</dbReference>
<evidence type="ECO:0000256" key="3">
    <source>
        <dbReference type="ARBA" id="ARBA00023163"/>
    </source>
</evidence>
<dbReference type="EMBL" id="FWFF01000013">
    <property type="protein sequence ID" value="SLM97888.1"/>
    <property type="molecule type" value="Genomic_DNA"/>
</dbReference>
<dbReference type="InterPro" id="IPR050109">
    <property type="entry name" value="HTH-type_TetR-like_transc_reg"/>
</dbReference>
<dbReference type="InterPro" id="IPR009057">
    <property type="entry name" value="Homeodomain-like_sf"/>
</dbReference>
<dbReference type="Gene3D" id="1.10.357.10">
    <property type="entry name" value="Tetracycline Repressor, domain 2"/>
    <property type="match status" value="1"/>
</dbReference>
<keyword evidence="1" id="KW-0805">Transcription regulation</keyword>
<feature type="domain" description="HTH tetR-type" evidence="6">
    <location>
        <begin position="26"/>
        <end position="86"/>
    </location>
</feature>
<dbReference type="InterPro" id="IPR036271">
    <property type="entry name" value="Tet_transcr_reg_TetR-rel_C_sf"/>
</dbReference>
<keyword evidence="2 4" id="KW-0238">DNA-binding</keyword>
<sequence>MSTTSSPSGQAASRRRDPQDLTRKGQRTRKSLVDAARAVFYEQGYIDARLSEVTERAGVSTGTLYTYFDDREQLLAAIIDDAYARSVRPAGSRPADVGDPFRRIFNGNRRYVEAYRQSSDLMAIFDQAEYLDEALKARRMARASDFAQRNAQTIRRLQDEGTVDRGVEPLIAAQALSFMVSTQCRYVYVHAPDPSCADAAGAQALADHLTRLWFSALGVDPDPLLETFIAEAEQAGADADDAEAPGDEQVQAAD</sequence>